<dbReference type="AlphaFoldDB" id="L0HJC0"/>
<reference evidence="6 7" key="2">
    <citation type="journal article" date="2014" name="Genome Announc.">
        <title>Complete Genome Sequence of Methanoregula formicica SMSPT, a Mesophilic Hydrogenotrophic Methanogen Isolated from a Methanogenic Upflow Anaerobic Sludge Blanket Reactor.</title>
        <authorList>
            <person name="Yamamoto K."/>
            <person name="Tamaki H."/>
            <person name="Cadillo-Quiroz H."/>
            <person name="Imachi H."/>
            <person name="Kyrpides N."/>
            <person name="Woyke T."/>
            <person name="Goodwin L."/>
            <person name="Zinder S.H."/>
            <person name="Kamagata Y."/>
            <person name="Liu W.T."/>
        </authorList>
    </citation>
    <scope>NUCLEOTIDE SEQUENCE [LARGE SCALE GENOMIC DNA]</scope>
    <source>
        <strain evidence="7">DSM 22288 / NBRC 105244 / SMSP</strain>
    </source>
</reference>
<dbReference type="InParanoid" id="L0HJC0"/>
<protein>
    <submittedName>
        <fullName evidence="6">ABC transporter, substrate-binding protein, aliphatic sulfonates family</fullName>
    </submittedName>
</protein>
<keyword evidence="5" id="KW-0472">Membrane</keyword>
<dbReference type="PROSITE" id="PS51257">
    <property type="entry name" value="PROKAR_LIPOPROTEIN"/>
    <property type="match status" value="1"/>
</dbReference>
<evidence type="ECO:0000256" key="5">
    <source>
        <dbReference type="ARBA" id="ARBA00023136"/>
    </source>
</evidence>
<dbReference type="GO" id="GO:0016020">
    <property type="term" value="C:membrane"/>
    <property type="evidence" value="ECO:0007669"/>
    <property type="project" value="InterPro"/>
</dbReference>
<evidence type="ECO:0000256" key="4">
    <source>
        <dbReference type="ARBA" id="ARBA00022519"/>
    </source>
</evidence>
<dbReference type="CDD" id="cd13553">
    <property type="entry name" value="PBP2_NrtA_CpmA_like"/>
    <property type="match status" value="1"/>
</dbReference>
<dbReference type="OrthoDB" id="10037at2157"/>
<evidence type="ECO:0000313" key="6">
    <source>
        <dbReference type="EMBL" id="AGB03408.1"/>
    </source>
</evidence>
<comment type="subcellular location">
    <subcellularLocation>
        <location evidence="1">Endomembrane system</location>
    </subcellularLocation>
</comment>
<dbReference type="SUPFAM" id="SSF53850">
    <property type="entry name" value="Periplasmic binding protein-like II"/>
    <property type="match status" value="1"/>
</dbReference>
<dbReference type="GeneID" id="14309798"/>
<evidence type="ECO:0000256" key="1">
    <source>
        <dbReference type="ARBA" id="ARBA00004308"/>
    </source>
</evidence>
<dbReference type="Gene3D" id="3.40.190.10">
    <property type="entry name" value="Periplasmic binding protein-like II"/>
    <property type="match status" value="2"/>
</dbReference>
<proteinExistence type="predicted"/>
<dbReference type="Proteomes" id="UP000010824">
    <property type="component" value="Chromosome"/>
</dbReference>
<accession>L0HJC0</accession>
<dbReference type="eggNOG" id="arCOG01803">
    <property type="taxonomic scope" value="Archaea"/>
</dbReference>
<reference evidence="7" key="1">
    <citation type="submission" date="2011-12" db="EMBL/GenBank/DDBJ databases">
        <title>Complete sequence of Methanoregula formicicum SMSP.</title>
        <authorList>
            <person name="Lucas S."/>
            <person name="Han J."/>
            <person name="Lapidus A."/>
            <person name="Cheng J.-F."/>
            <person name="Goodwin L."/>
            <person name="Pitluck S."/>
            <person name="Peters L."/>
            <person name="Ovchinnikova G."/>
            <person name="Teshima H."/>
            <person name="Detter J.C."/>
            <person name="Han C."/>
            <person name="Tapia R."/>
            <person name="Land M."/>
            <person name="Hauser L."/>
            <person name="Kyrpides N."/>
            <person name="Ivanova N."/>
            <person name="Pagani I."/>
            <person name="Imachi H."/>
            <person name="Tamaki H."/>
            <person name="Sekiguchi Y."/>
            <person name="Kamagata Y."/>
            <person name="Cadillo-Quiroz H."/>
            <person name="Zinder S."/>
            <person name="Liu W.-T."/>
            <person name="Woyke T."/>
        </authorList>
    </citation>
    <scope>NUCLEOTIDE SEQUENCE [LARGE SCALE GENOMIC DNA]</scope>
    <source>
        <strain evidence="7">DSM 22288 / NBRC 105244 / SMSP</strain>
    </source>
</reference>
<dbReference type="Pfam" id="PF13379">
    <property type="entry name" value="NMT1_2"/>
    <property type="match status" value="1"/>
</dbReference>
<evidence type="ECO:0000313" key="7">
    <source>
        <dbReference type="Proteomes" id="UP000010824"/>
    </source>
</evidence>
<dbReference type="HOGENOM" id="CLU_028871_10_4_2"/>
<keyword evidence="7" id="KW-1185">Reference proteome</keyword>
<keyword evidence="3" id="KW-1003">Cell membrane</keyword>
<organism evidence="6 7">
    <name type="scientific">Methanoregula formicica (strain DSM 22288 / NBRC 105244 / SMSP)</name>
    <dbReference type="NCBI Taxonomy" id="593750"/>
    <lineage>
        <taxon>Archaea</taxon>
        <taxon>Methanobacteriati</taxon>
        <taxon>Methanobacteriota</taxon>
        <taxon>Stenosarchaea group</taxon>
        <taxon>Methanomicrobia</taxon>
        <taxon>Methanomicrobiales</taxon>
        <taxon>Methanoregulaceae</taxon>
        <taxon>Methanoregula</taxon>
    </lineage>
</organism>
<dbReference type="PANTHER" id="PTHR30024">
    <property type="entry name" value="ALIPHATIC SULFONATES-BINDING PROTEIN-RELATED"/>
    <property type="match status" value="1"/>
</dbReference>
<keyword evidence="4" id="KW-0997">Cell inner membrane</keyword>
<dbReference type="GO" id="GO:0012505">
    <property type="term" value="C:endomembrane system"/>
    <property type="evidence" value="ECO:0007669"/>
    <property type="project" value="UniProtKB-SubCell"/>
</dbReference>
<gene>
    <name evidence="6" type="ordered locus">Metfor_2406</name>
</gene>
<evidence type="ECO:0000256" key="3">
    <source>
        <dbReference type="ARBA" id="ARBA00022475"/>
    </source>
</evidence>
<sequence precursor="true">MKSSTIMAIASLAVVLLLLVAGCTQPAGTSDTKTSKAPVDELVIGYQPSTHQMAFITAMEKSWWQQDLAPLGVKKVSDKVFPSGPSEMQAMQAGDLDVAYVGAAPFLTAVSTGLDAKIVAGVNTQGSDLVVANNIEYTGPESLKGKTIGTFAVGSIQDTILRDWLKKNNIDPDKDLTIAPMSPGDAVTAILAGKVDAVFLPTPSPSTIVNQGKGKIVVHSGEMYPNHTCCVLVVSGKLIREHPEIVKQIIATNDKAVAWNIQNRDEAAVIYANKTSAKLEDVKVSLAEWDGNWASDPNIIVDPVLSYAKIQYDLGYIKKPLTKDEIFDLSFYQKS</sequence>
<evidence type="ECO:0000256" key="2">
    <source>
        <dbReference type="ARBA" id="ARBA00022448"/>
    </source>
</evidence>
<dbReference type="STRING" id="593750.Metfor_2406"/>
<dbReference type="PANTHER" id="PTHR30024:SF42">
    <property type="entry name" value="ALIPHATIC SULFONATES-BINDING PROTEIN-RELATED"/>
    <property type="match status" value="1"/>
</dbReference>
<dbReference type="NCBIfam" id="TIGR01728">
    <property type="entry name" value="SsuA_fam"/>
    <property type="match status" value="1"/>
</dbReference>
<dbReference type="EMBL" id="CP003167">
    <property type="protein sequence ID" value="AGB03408.1"/>
    <property type="molecule type" value="Genomic_DNA"/>
</dbReference>
<dbReference type="InterPro" id="IPR044527">
    <property type="entry name" value="NrtA/CpmA_ABC-bd_dom"/>
</dbReference>
<dbReference type="InterPro" id="IPR010067">
    <property type="entry name" value="ABC_SsuA_sub-bd"/>
</dbReference>
<keyword evidence="2" id="KW-0813">Transport</keyword>
<name>L0HJC0_METFS</name>
<dbReference type="GO" id="GO:0042626">
    <property type="term" value="F:ATPase-coupled transmembrane transporter activity"/>
    <property type="evidence" value="ECO:0007669"/>
    <property type="project" value="InterPro"/>
</dbReference>
<dbReference type="RefSeq" id="WP_015286370.1">
    <property type="nucleotide sequence ID" value="NC_019943.1"/>
</dbReference>
<dbReference type="KEGG" id="mfo:Metfor_2406"/>